<protein>
    <submittedName>
        <fullName evidence="1">Uncharacterized protein</fullName>
    </submittedName>
</protein>
<organism evidence="1 2">
    <name type="scientific">Xylaria bambusicola</name>
    <dbReference type="NCBI Taxonomy" id="326684"/>
    <lineage>
        <taxon>Eukaryota</taxon>
        <taxon>Fungi</taxon>
        <taxon>Dikarya</taxon>
        <taxon>Ascomycota</taxon>
        <taxon>Pezizomycotina</taxon>
        <taxon>Sordariomycetes</taxon>
        <taxon>Xylariomycetidae</taxon>
        <taxon>Xylariales</taxon>
        <taxon>Xylariaceae</taxon>
        <taxon>Xylaria</taxon>
    </lineage>
</organism>
<name>A0AAN7UFI7_9PEZI</name>
<proteinExistence type="predicted"/>
<comment type="caution">
    <text evidence="1">The sequence shown here is derived from an EMBL/GenBank/DDBJ whole genome shotgun (WGS) entry which is preliminary data.</text>
</comment>
<gene>
    <name evidence="1" type="ORF">RRF57_000792</name>
</gene>
<dbReference type="AlphaFoldDB" id="A0AAN7UFI7"/>
<evidence type="ECO:0000313" key="2">
    <source>
        <dbReference type="Proteomes" id="UP001305414"/>
    </source>
</evidence>
<keyword evidence="2" id="KW-1185">Reference proteome</keyword>
<sequence>MVVKFNIHPVSAVIVSFIPSDCRLKGVDSDERAKTLIHAMNCAASSMNSDVIRQPAAFFKNQDDGRLLCLSSLWYQVCEQ</sequence>
<evidence type="ECO:0000313" key="1">
    <source>
        <dbReference type="EMBL" id="KAK5625076.1"/>
    </source>
</evidence>
<dbReference type="EMBL" id="JAWHQM010000002">
    <property type="protein sequence ID" value="KAK5625076.1"/>
    <property type="molecule type" value="Genomic_DNA"/>
</dbReference>
<accession>A0AAN7UFI7</accession>
<reference evidence="1 2" key="1">
    <citation type="submission" date="2023-10" db="EMBL/GenBank/DDBJ databases">
        <title>Draft genome sequence of Xylaria bambusicola isolate GMP-LS, the root and basal stem rot pathogen of sugarcane in Indonesia.</title>
        <authorList>
            <person name="Selvaraj P."/>
            <person name="Muralishankar V."/>
            <person name="Muruganantham S."/>
            <person name="Sp S."/>
            <person name="Haryani S."/>
            <person name="Lau K.J.X."/>
            <person name="Naqvi N.I."/>
        </authorList>
    </citation>
    <scope>NUCLEOTIDE SEQUENCE [LARGE SCALE GENOMIC DNA]</scope>
    <source>
        <strain evidence="1">GMP-LS</strain>
    </source>
</reference>
<dbReference type="Proteomes" id="UP001305414">
    <property type="component" value="Unassembled WGS sequence"/>
</dbReference>